<sequence>MDPPESLEKIFQRVEEESERRAQEERNLERPESSDRLKALSPTPSTISLRTRSRRRGSVSITRFGQLDDLSDKSSPESIPLPPKSPSIVSTLAAQSNFYKSHGENSSYDSLNSNEEQGEEAHAEDAHHVTQVQKIAPRQSISRAMGGLIPRRLSRASRQVIAEANHSGDMVIGVSVEAATVETEPGSEEHVRATVHAPGRTLRPKASKSSLASLGSGGGWLIRAKSFTDKFRSKSKPKLTTDSVT</sequence>
<proteinExistence type="predicted"/>
<keyword evidence="3" id="KW-1185">Reference proteome</keyword>
<feature type="region of interest" description="Disordered" evidence="1">
    <location>
        <begin position="1"/>
        <end position="88"/>
    </location>
</feature>
<protein>
    <submittedName>
        <fullName evidence="2">Uncharacterized protein</fullName>
    </submittedName>
</protein>
<feature type="compositionally biased region" description="Basic and acidic residues" evidence="1">
    <location>
        <begin position="119"/>
        <end position="128"/>
    </location>
</feature>
<comment type="caution">
    <text evidence="2">The sequence shown here is derived from an EMBL/GenBank/DDBJ whole genome shotgun (WGS) entry which is preliminary data.</text>
</comment>
<name>A0ABR1K487_9AGAR</name>
<accession>A0ABR1K487</accession>
<evidence type="ECO:0000313" key="3">
    <source>
        <dbReference type="Proteomes" id="UP001498398"/>
    </source>
</evidence>
<evidence type="ECO:0000313" key="2">
    <source>
        <dbReference type="EMBL" id="KAK7472376.1"/>
    </source>
</evidence>
<organism evidence="2 3">
    <name type="scientific">Marasmiellus scandens</name>
    <dbReference type="NCBI Taxonomy" id="2682957"/>
    <lineage>
        <taxon>Eukaryota</taxon>
        <taxon>Fungi</taxon>
        <taxon>Dikarya</taxon>
        <taxon>Basidiomycota</taxon>
        <taxon>Agaricomycotina</taxon>
        <taxon>Agaricomycetes</taxon>
        <taxon>Agaricomycetidae</taxon>
        <taxon>Agaricales</taxon>
        <taxon>Marasmiineae</taxon>
        <taxon>Omphalotaceae</taxon>
        <taxon>Marasmiellus</taxon>
    </lineage>
</organism>
<reference evidence="2 3" key="1">
    <citation type="submission" date="2024-01" db="EMBL/GenBank/DDBJ databases">
        <title>A draft genome for the cacao thread blight pathogen Marasmiellus scandens.</title>
        <authorList>
            <person name="Baruah I.K."/>
            <person name="Leung J."/>
            <person name="Bukari Y."/>
            <person name="Amoako-Attah I."/>
            <person name="Meinhardt L.W."/>
            <person name="Bailey B.A."/>
            <person name="Cohen S.P."/>
        </authorList>
    </citation>
    <scope>NUCLEOTIDE SEQUENCE [LARGE SCALE GENOMIC DNA]</scope>
    <source>
        <strain evidence="2 3">GH-19</strain>
    </source>
</reference>
<feature type="compositionally biased region" description="Low complexity" evidence="1">
    <location>
        <begin position="40"/>
        <end position="50"/>
    </location>
</feature>
<evidence type="ECO:0000256" key="1">
    <source>
        <dbReference type="SAM" id="MobiDB-lite"/>
    </source>
</evidence>
<gene>
    <name evidence="2" type="ORF">VKT23_000492</name>
</gene>
<dbReference type="Proteomes" id="UP001498398">
    <property type="component" value="Unassembled WGS sequence"/>
</dbReference>
<feature type="region of interest" description="Disordered" evidence="1">
    <location>
        <begin position="100"/>
        <end position="138"/>
    </location>
</feature>
<feature type="compositionally biased region" description="Basic and acidic residues" evidence="1">
    <location>
        <begin position="1"/>
        <end position="38"/>
    </location>
</feature>
<feature type="compositionally biased region" description="Polar residues" evidence="1">
    <location>
        <begin position="100"/>
        <end position="115"/>
    </location>
</feature>
<dbReference type="EMBL" id="JBANRG010000001">
    <property type="protein sequence ID" value="KAK7472376.1"/>
    <property type="molecule type" value="Genomic_DNA"/>
</dbReference>